<protein>
    <submittedName>
        <fullName evidence="4">Phosphoglycerate dehydrogenase-like enzyme</fullName>
    </submittedName>
</protein>
<dbReference type="PANTHER" id="PTHR43333:SF1">
    <property type="entry name" value="D-ISOMER SPECIFIC 2-HYDROXYACID DEHYDROGENASE NAD-BINDING DOMAIN-CONTAINING PROTEIN"/>
    <property type="match status" value="1"/>
</dbReference>
<dbReference type="InterPro" id="IPR036291">
    <property type="entry name" value="NAD(P)-bd_dom_sf"/>
</dbReference>
<feature type="domain" description="D-isomer specific 2-hydroxyacid dehydrogenase NAD-binding" evidence="3">
    <location>
        <begin position="97"/>
        <end position="273"/>
    </location>
</feature>
<evidence type="ECO:0000313" key="4">
    <source>
        <dbReference type="EMBL" id="NYE83665.1"/>
    </source>
</evidence>
<organism evidence="4 5">
    <name type="scientific">Pigmentiphaga litoralis</name>
    <dbReference type="NCBI Taxonomy" id="516702"/>
    <lineage>
        <taxon>Bacteria</taxon>
        <taxon>Pseudomonadati</taxon>
        <taxon>Pseudomonadota</taxon>
        <taxon>Betaproteobacteria</taxon>
        <taxon>Burkholderiales</taxon>
        <taxon>Alcaligenaceae</taxon>
        <taxon>Pigmentiphaga</taxon>
    </lineage>
</organism>
<evidence type="ECO:0000256" key="2">
    <source>
        <dbReference type="ARBA" id="ARBA00023027"/>
    </source>
</evidence>
<dbReference type="Pfam" id="PF02826">
    <property type="entry name" value="2-Hacid_dh_C"/>
    <property type="match status" value="1"/>
</dbReference>
<comment type="caution">
    <text evidence="4">The sequence shown here is derived from an EMBL/GenBank/DDBJ whole genome shotgun (WGS) entry which is preliminary data.</text>
</comment>
<dbReference type="GO" id="GO:0051287">
    <property type="term" value="F:NAD binding"/>
    <property type="evidence" value="ECO:0007669"/>
    <property type="project" value="InterPro"/>
</dbReference>
<gene>
    <name evidence="4" type="ORF">FHW18_002936</name>
</gene>
<keyword evidence="1" id="KW-0560">Oxidoreductase</keyword>
<dbReference type="GO" id="GO:0016616">
    <property type="term" value="F:oxidoreductase activity, acting on the CH-OH group of donors, NAD or NADP as acceptor"/>
    <property type="evidence" value="ECO:0007669"/>
    <property type="project" value="UniProtKB-ARBA"/>
</dbReference>
<dbReference type="SUPFAM" id="SSF51735">
    <property type="entry name" value="NAD(P)-binding Rossmann-fold domains"/>
    <property type="match status" value="1"/>
</dbReference>
<dbReference type="CDD" id="cd05300">
    <property type="entry name" value="2-Hacid_dh_1"/>
    <property type="match status" value="1"/>
</dbReference>
<sequence length="313" mass="33149">MSIHTSSLDAPLARDDLDRLAVAYLSLDVLRTARGSAGPHAFGHFAGLLRAAPRLAWVHTGIAGADHPLYGELMDRGVKVTTSSGANADAVAHTAIAGILALARNVPQWNATQQARGWLPLDGPLTPRDLPGQHAVIVGMGPIGLRVAEVLRALGMTVSGVRRHAEPLQGFEEVVGFNEFDRVVAAADWLVLTCPLTSLTSRLVGREVFDRLPAGARLINVGRGGVVDEAALLDALRTGRLAGAYSDVFETEPLPADAPLRDAPNLIISSHTAGRSSGAEGRATQIFLDNLRRWRRAEPLVNLVARPAHASGT</sequence>
<dbReference type="InterPro" id="IPR029753">
    <property type="entry name" value="D-isomer_DH_CS"/>
</dbReference>
<dbReference type="Gene3D" id="3.40.50.720">
    <property type="entry name" value="NAD(P)-binding Rossmann-like Domain"/>
    <property type="match status" value="2"/>
</dbReference>
<dbReference type="EMBL" id="JACBYR010000001">
    <property type="protein sequence ID" value="NYE83665.1"/>
    <property type="molecule type" value="Genomic_DNA"/>
</dbReference>
<dbReference type="Proteomes" id="UP000542125">
    <property type="component" value="Unassembled WGS sequence"/>
</dbReference>
<keyword evidence="2" id="KW-0520">NAD</keyword>
<reference evidence="4 5" key="1">
    <citation type="submission" date="2020-07" db="EMBL/GenBank/DDBJ databases">
        <title>Genomic Encyclopedia of Type Strains, Phase IV (KMG-V): Genome sequencing to study the core and pangenomes of soil and plant-associated prokaryotes.</title>
        <authorList>
            <person name="Whitman W."/>
        </authorList>
    </citation>
    <scope>NUCLEOTIDE SEQUENCE [LARGE SCALE GENOMIC DNA]</scope>
    <source>
        <strain evidence="4 5">SAS40</strain>
    </source>
</reference>
<dbReference type="InterPro" id="IPR006140">
    <property type="entry name" value="D-isomer_DH_NAD-bd"/>
</dbReference>
<evidence type="ECO:0000259" key="3">
    <source>
        <dbReference type="Pfam" id="PF02826"/>
    </source>
</evidence>
<proteinExistence type="predicted"/>
<evidence type="ECO:0000256" key="1">
    <source>
        <dbReference type="ARBA" id="ARBA00023002"/>
    </source>
</evidence>
<accession>A0A7Y9IVL0</accession>
<evidence type="ECO:0000313" key="5">
    <source>
        <dbReference type="Proteomes" id="UP000542125"/>
    </source>
</evidence>
<dbReference type="PROSITE" id="PS00671">
    <property type="entry name" value="D_2_HYDROXYACID_DH_3"/>
    <property type="match status" value="1"/>
</dbReference>
<dbReference type="PANTHER" id="PTHR43333">
    <property type="entry name" value="2-HACID_DH_C DOMAIN-CONTAINING PROTEIN"/>
    <property type="match status" value="1"/>
</dbReference>
<keyword evidence="5" id="KW-1185">Reference proteome</keyword>
<dbReference type="AlphaFoldDB" id="A0A7Y9IVL0"/>
<name>A0A7Y9IVL0_9BURK</name>